<proteinExistence type="predicted"/>
<evidence type="ECO:0000256" key="1">
    <source>
        <dbReference type="SAM" id="MobiDB-lite"/>
    </source>
</evidence>
<dbReference type="AlphaFoldDB" id="A0A0S2DDX8"/>
<dbReference type="PATRIC" id="fig|69.6.peg.1285"/>
<evidence type="ECO:0000313" key="3">
    <source>
        <dbReference type="Proteomes" id="UP000061569"/>
    </source>
</evidence>
<protein>
    <submittedName>
        <fullName evidence="2">Uncharacterized protein</fullName>
    </submittedName>
</protein>
<organism evidence="2 3">
    <name type="scientific">Lysobacter enzymogenes</name>
    <dbReference type="NCBI Taxonomy" id="69"/>
    <lineage>
        <taxon>Bacteria</taxon>
        <taxon>Pseudomonadati</taxon>
        <taxon>Pseudomonadota</taxon>
        <taxon>Gammaproteobacteria</taxon>
        <taxon>Lysobacterales</taxon>
        <taxon>Lysobacteraceae</taxon>
        <taxon>Lysobacter</taxon>
    </lineage>
</organism>
<gene>
    <name evidence="2" type="ORF">GLE_1302</name>
</gene>
<dbReference type="Proteomes" id="UP000061569">
    <property type="component" value="Chromosome"/>
</dbReference>
<dbReference type="STRING" id="69.GLE_1302"/>
<name>A0A0S2DDX8_LYSEN</name>
<accession>A0A0S2DDX8</accession>
<dbReference type="KEGG" id="lez:GLE_1302"/>
<dbReference type="EMBL" id="CP013140">
    <property type="protein sequence ID" value="ALN56659.1"/>
    <property type="molecule type" value="Genomic_DNA"/>
</dbReference>
<feature type="region of interest" description="Disordered" evidence="1">
    <location>
        <begin position="1"/>
        <end position="30"/>
    </location>
</feature>
<evidence type="ECO:0000313" key="2">
    <source>
        <dbReference type="EMBL" id="ALN56659.1"/>
    </source>
</evidence>
<sequence>MNEAARQGMAHIRGSVQTSEAAPPPVCRSRPRIPATVAARFATP</sequence>
<reference evidence="2 3" key="1">
    <citation type="submission" date="2015-11" db="EMBL/GenBank/DDBJ databases">
        <title>Genome sequences of Lysobacter enzymogenes strain C3 and Lysobacter antibioticus ATCC 29479.</title>
        <authorList>
            <person name="Kobayashi D.Y."/>
        </authorList>
    </citation>
    <scope>NUCLEOTIDE SEQUENCE [LARGE SCALE GENOMIC DNA]</scope>
    <source>
        <strain evidence="2 3">C3</strain>
    </source>
</reference>